<name>A0AAN7PF99_MYCAM</name>
<evidence type="ECO:0000313" key="2">
    <source>
        <dbReference type="Proteomes" id="UP001333110"/>
    </source>
</evidence>
<comment type="caution">
    <text evidence="1">The sequence shown here is derived from an EMBL/GenBank/DDBJ whole genome shotgun (WGS) entry which is preliminary data.</text>
</comment>
<accession>A0AAN7PF99</accession>
<sequence length="208" mass="23997">MQDTLQHLNVFLVERGPKLNTVFKATRMCFFNLHECALSHIITEWSKWEGTSGGHLVQPPLLKQSHLETVAQDPSQTAFEYLQGRRLHKLPGQPVPVLDHPHSKKGFLMFTGKLLSCVAYFTYTVQEDHIRQLEHLYTYKQLNFKIRTYRIVCDQLHRKPQATHLSHELPYCCQEAYIDSKIECTLSKFADDTKLSSAVDTPAGWDVI</sequence>
<organism evidence="1 2">
    <name type="scientific">Mycteria americana</name>
    <name type="common">Wood stork</name>
    <dbReference type="NCBI Taxonomy" id="33587"/>
    <lineage>
        <taxon>Eukaryota</taxon>
        <taxon>Metazoa</taxon>
        <taxon>Chordata</taxon>
        <taxon>Craniata</taxon>
        <taxon>Vertebrata</taxon>
        <taxon>Euteleostomi</taxon>
        <taxon>Archelosauria</taxon>
        <taxon>Archosauria</taxon>
        <taxon>Dinosauria</taxon>
        <taxon>Saurischia</taxon>
        <taxon>Theropoda</taxon>
        <taxon>Coelurosauria</taxon>
        <taxon>Aves</taxon>
        <taxon>Neognathae</taxon>
        <taxon>Neoaves</taxon>
        <taxon>Aequornithes</taxon>
        <taxon>Ciconiiformes</taxon>
        <taxon>Ciconiidae</taxon>
        <taxon>Mycteria</taxon>
    </lineage>
</organism>
<gene>
    <name evidence="1" type="ORF">QYF61_000218</name>
</gene>
<reference evidence="1 2" key="1">
    <citation type="journal article" date="2023" name="J. Hered.">
        <title>Chromosome-level genome of the wood stork (Mycteria americana) provides insight into avian chromosome evolution.</title>
        <authorList>
            <person name="Flamio R. Jr."/>
            <person name="Ramstad K.M."/>
        </authorList>
    </citation>
    <scope>NUCLEOTIDE SEQUENCE [LARGE SCALE GENOMIC DNA]</scope>
    <source>
        <strain evidence="1">JAX WOST 10</strain>
    </source>
</reference>
<dbReference type="Proteomes" id="UP001333110">
    <property type="component" value="Unassembled WGS sequence"/>
</dbReference>
<dbReference type="AlphaFoldDB" id="A0AAN7PF99"/>
<evidence type="ECO:0000313" key="1">
    <source>
        <dbReference type="EMBL" id="KAK4823251.1"/>
    </source>
</evidence>
<protein>
    <submittedName>
        <fullName evidence="1">Uncharacterized protein</fullName>
    </submittedName>
</protein>
<dbReference type="EMBL" id="JAUNZN010000003">
    <property type="protein sequence ID" value="KAK4823251.1"/>
    <property type="molecule type" value="Genomic_DNA"/>
</dbReference>
<keyword evidence="2" id="KW-1185">Reference proteome</keyword>
<proteinExistence type="predicted"/>